<dbReference type="GO" id="GO:0031624">
    <property type="term" value="F:ubiquitin conjugating enzyme binding"/>
    <property type="evidence" value="ECO:0007669"/>
    <property type="project" value="TreeGrafter"/>
</dbReference>
<dbReference type="GO" id="GO:0000209">
    <property type="term" value="P:protein polyubiquitination"/>
    <property type="evidence" value="ECO:0007669"/>
    <property type="project" value="TreeGrafter"/>
</dbReference>
<dbReference type="GO" id="GO:0006513">
    <property type="term" value="P:protein monoubiquitination"/>
    <property type="evidence" value="ECO:0007669"/>
    <property type="project" value="TreeGrafter"/>
</dbReference>
<dbReference type="GO" id="GO:0051865">
    <property type="term" value="P:protein autoubiquitination"/>
    <property type="evidence" value="ECO:0007669"/>
    <property type="project" value="TreeGrafter"/>
</dbReference>
<dbReference type="EMBL" id="VCGU01000010">
    <property type="protein sequence ID" value="TRY68460.1"/>
    <property type="molecule type" value="Genomic_DNA"/>
</dbReference>
<dbReference type="GO" id="GO:0000151">
    <property type="term" value="C:ubiquitin ligase complex"/>
    <property type="evidence" value="ECO:0007669"/>
    <property type="project" value="TreeGrafter"/>
</dbReference>
<accession>A0A553NSS0</accession>
<evidence type="ECO:0000256" key="5">
    <source>
        <dbReference type="ARBA" id="ARBA00032234"/>
    </source>
</evidence>
<protein>
    <recommendedName>
        <fullName evidence="3">E3 ubiquitin-protein ligase E3D</fullName>
        <ecNumber evidence="2">2.3.2.26</ecNumber>
    </recommendedName>
    <alternativeName>
        <fullName evidence="6">HECT-type E3 ubiquitin transferase E3D</fullName>
    </alternativeName>
    <alternativeName>
        <fullName evidence="5">UbcH10-binding protein with a HECT-like domain</fullName>
    </alternativeName>
    <alternativeName>
        <fullName evidence="4">Ubiquitin-conjugating enzyme E2C-binding protein</fullName>
    </alternativeName>
</protein>
<dbReference type="AlphaFoldDB" id="A0A553NSS0"/>
<proteinExistence type="predicted"/>
<keyword evidence="10" id="KW-1185">Reference proteome</keyword>
<dbReference type="OrthoDB" id="781818at2759"/>
<gene>
    <name evidence="9" type="ORF">TCAL_14205</name>
</gene>
<dbReference type="GO" id="GO:0061630">
    <property type="term" value="F:ubiquitin protein ligase activity"/>
    <property type="evidence" value="ECO:0007669"/>
    <property type="project" value="UniProtKB-EC"/>
</dbReference>
<organism evidence="9 10">
    <name type="scientific">Tigriopus californicus</name>
    <name type="common">Marine copepod</name>
    <dbReference type="NCBI Taxonomy" id="6832"/>
    <lineage>
        <taxon>Eukaryota</taxon>
        <taxon>Metazoa</taxon>
        <taxon>Ecdysozoa</taxon>
        <taxon>Arthropoda</taxon>
        <taxon>Crustacea</taxon>
        <taxon>Multicrustacea</taxon>
        <taxon>Hexanauplia</taxon>
        <taxon>Copepoda</taxon>
        <taxon>Harpacticoida</taxon>
        <taxon>Harpacticidae</taxon>
        <taxon>Tigriopus</taxon>
    </lineage>
</organism>
<evidence type="ECO:0000256" key="2">
    <source>
        <dbReference type="ARBA" id="ARBA00012485"/>
    </source>
</evidence>
<name>A0A553NSS0_TIGCA</name>
<evidence type="ECO:0000256" key="7">
    <source>
        <dbReference type="ARBA" id="ARBA00053831"/>
    </source>
</evidence>
<dbReference type="PANTHER" id="PTHR31531:SF2">
    <property type="entry name" value="E3 UBIQUITIN-PROTEIN LIGASE E3D"/>
    <property type="match status" value="1"/>
</dbReference>
<evidence type="ECO:0000256" key="8">
    <source>
        <dbReference type="ARBA" id="ARBA00064185"/>
    </source>
</evidence>
<evidence type="ECO:0000256" key="3">
    <source>
        <dbReference type="ARBA" id="ARBA00013646"/>
    </source>
</evidence>
<dbReference type="InterPro" id="IPR019193">
    <property type="entry name" value="UBQ-conj_enz_E2-bd_prot"/>
</dbReference>
<dbReference type="GO" id="GO:0030332">
    <property type="term" value="F:cyclin binding"/>
    <property type="evidence" value="ECO:0007669"/>
    <property type="project" value="TreeGrafter"/>
</dbReference>
<evidence type="ECO:0000256" key="6">
    <source>
        <dbReference type="ARBA" id="ARBA00032298"/>
    </source>
</evidence>
<reference evidence="9 10" key="1">
    <citation type="journal article" date="2018" name="Nat. Ecol. Evol.">
        <title>Genomic signatures of mitonuclear coevolution across populations of Tigriopus californicus.</title>
        <authorList>
            <person name="Barreto F.S."/>
            <person name="Watson E.T."/>
            <person name="Lima T.G."/>
            <person name="Willett C.S."/>
            <person name="Edmands S."/>
            <person name="Li W."/>
            <person name="Burton R.S."/>
        </authorList>
    </citation>
    <scope>NUCLEOTIDE SEQUENCE [LARGE SCALE GENOMIC DNA]</scope>
    <source>
        <strain evidence="9 10">San Diego</strain>
    </source>
</reference>
<comment type="caution">
    <text evidence="9">The sequence shown here is derived from an EMBL/GenBank/DDBJ whole genome shotgun (WGS) entry which is preliminary data.</text>
</comment>
<sequence>MLLSLEFRPRLSVVNGVFRHLDQFDRILMESRVGSGPSCGSSSLALIFEDDVLSLKCRSSNEAYVRVVWPKSMPMPTPQVEIRFHLVPEHREVIFRAQLGALGPELMSNAMSGTSLPQSWSLALPAPKCLHRSKATEACPDLRLCCTNCDSSLGQNLKFEAIHPLPSIAWREFSQDWFCCCTSSCDPQRCPTPPGPSELSNGTMSSQTLAPRLNTLLFAPGFILVHPETITPGQVEKCPDWNNLYCVECDAGLGYRDDQHYQLWQHAVILTDTDTPIRSHLTPTDSVVDMIHGALSEAPELAPKIELTSAKSTLSLWIMERNTHFYTHQKDEHTSSNGNRLLRPTERSFMKILFKKTSAVHSNDFNTESISVNDDMIEAGIAFLRKGQAFLSANQTRDGPWEISVMEHNPTS</sequence>
<dbReference type="PANTHER" id="PTHR31531">
    <property type="entry name" value="E3 UBIQUITIN-PROTEIN LIGASE E3D FAMILY MEMBER"/>
    <property type="match status" value="1"/>
</dbReference>
<comment type="function">
    <text evidence="7">E3 ubiquitin-protein ligase which accepts ubiquitin from specific E2 ubiquitin-conjugating enzymes, and transfers it to substrates, generally promoting their degradation by the proteasome. Independently of its E3 ubiquitin-protein ligase activity, acts as an inhibitor of CPSF3 endonuclease activity by blocking CPSF3 active site.</text>
</comment>
<evidence type="ECO:0000313" key="10">
    <source>
        <dbReference type="Proteomes" id="UP000318571"/>
    </source>
</evidence>
<dbReference type="Pfam" id="PF09814">
    <property type="entry name" value="HECT_2"/>
    <property type="match status" value="1"/>
</dbReference>
<dbReference type="GO" id="GO:0005634">
    <property type="term" value="C:nucleus"/>
    <property type="evidence" value="ECO:0007669"/>
    <property type="project" value="TreeGrafter"/>
</dbReference>
<evidence type="ECO:0000256" key="1">
    <source>
        <dbReference type="ARBA" id="ARBA00000885"/>
    </source>
</evidence>
<evidence type="ECO:0000256" key="4">
    <source>
        <dbReference type="ARBA" id="ARBA00029737"/>
    </source>
</evidence>
<comment type="subunit">
    <text evidence="8">Interacts with UBE2C/UbcH10 (E2 ubiquitin-conjugating enzyme). In vitro, interacts with cyclin-B.</text>
</comment>
<evidence type="ECO:0000313" key="9">
    <source>
        <dbReference type="EMBL" id="TRY68460.1"/>
    </source>
</evidence>
<dbReference type="Proteomes" id="UP000318571">
    <property type="component" value="Chromosome 1"/>
</dbReference>
<dbReference type="EC" id="2.3.2.26" evidence="2"/>
<dbReference type="GO" id="GO:0005829">
    <property type="term" value="C:cytosol"/>
    <property type="evidence" value="ECO:0007669"/>
    <property type="project" value="TreeGrafter"/>
</dbReference>
<comment type="catalytic activity">
    <reaction evidence="1">
        <text>S-ubiquitinyl-[E2 ubiquitin-conjugating enzyme]-L-cysteine + [acceptor protein]-L-lysine = [E2 ubiquitin-conjugating enzyme]-L-cysteine + N(6)-ubiquitinyl-[acceptor protein]-L-lysine.</text>
        <dbReference type="EC" id="2.3.2.26"/>
    </reaction>
</comment>
<dbReference type="GO" id="GO:0043161">
    <property type="term" value="P:proteasome-mediated ubiquitin-dependent protein catabolic process"/>
    <property type="evidence" value="ECO:0007669"/>
    <property type="project" value="TreeGrafter"/>
</dbReference>